<dbReference type="STRING" id="83656.B1H18_32670"/>
<keyword evidence="8" id="KW-1185">Reference proteome</keyword>
<dbReference type="PANTHER" id="PTHR21708:SF26">
    <property type="entry name" value="2-DEHYDROPANTOATE 2-REDUCTASE"/>
    <property type="match status" value="1"/>
</dbReference>
<dbReference type="GO" id="GO:0005737">
    <property type="term" value="C:cytoplasm"/>
    <property type="evidence" value="ECO:0007669"/>
    <property type="project" value="TreeGrafter"/>
</dbReference>
<dbReference type="SUPFAM" id="SSF51735">
    <property type="entry name" value="NAD(P)-binding Rossmann-fold domains"/>
    <property type="match status" value="1"/>
</dbReference>
<dbReference type="UniPathway" id="UPA00028">
    <property type="reaction ID" value="UER00004"/>
</dbReference>
<name>A0A1V3ZZ74_9ACTN</name>
<evidence type="ECO:0000256" key="3">
    <source>
        <dbReference type="ARBA" id="ARBA00023002"/>
    </source>
</evidence>
<comment type="catalytic activity">
    <reaction evidence="4">
        <text>(R)-pantoate + NADP(+) = 2-dehydropantoate + NADPH + H(+)</text>
        <dbReference type="Rhea" id="RHEA:16233"/>
        <dbReference type="ChEBI" id="CHEBI:11561"/>
        <dbReference type="ChEBI" id="CHEBI:15378"/>
        <dbReference type="ChEBI" id="CHEBI:15980"/>
        <dbReference type="ChEBI" id="CHEBI:57783"/>
        <dbReference type="ChEBI" id="CHEBI:58349"/>
        <dbReference type="EC" id="1.1.1.169"/>
    </reaction>
</comment>
<dbReference type="PANTHER" id="PTHR21708">
    <property type="entry name" value="PROBABLE 2-DEHYDROPANTOATE 2-REDUCTASE"/>
    <property type="match status" value="1"/>
</dbReference>
<dbReference type="InterPro" id="IPR003710">
    <property type="entry name" value="ApbA"/>
</dbReference>
<dbReference type="NCBIfam" id="TIGR00745">
    <property type="entry name" value="apbA_panE"/>
    <property type="match status" value="1"/>
</dbReference>
<dbReference type="Proteomes" id="UP000190539">
    <property type="component" value="Unassembled WGS sequence"/>
</dbReference>
<organism evidence="7 8">
    <name type="scientific">Streptomyces tsukubensis</name>
    <dbReference type="NCBI Taxonomy" id="83656"/>
    <lineage>
        <taxon>Bacteria</taxon>
        <taxon>Bacillati</taxon>
        <taxon>Actinomycetota</taxon>
        <taxon>Actinomycetes</taxon>
        <taxon>Kitasatosporales</taxon>
        <taxon>Streptomycetaceae</taxon>
        <taxon>Streptomyces</taxon>
    </lineage>
</organism>
<feature type="domain" description="Ketopantoate reductase C-terminal" evidence="6">
    <location>
        <begin position="193"/>
        <end position="305"/>
    </location>
</feature>
<keyword evidence="2 4" id="KW-0521">NADP</keyword>
<gene>
    <name evidence="7" type="ORF">B1H18_32670</name>
</gene>
<evidence type="ECO:0000256" key="4">
    <source>
        <dbReference type="RuleBase" id="RU362068"/>
    </source>
</evidence>
<dbReference type="InterPro" id="IPR013752">
    <property type="entry name" value="KPA_reductase"/>
</dbReference>
<dbReference type="Gene3D" id="1.10.1040.10">
    <property type="entry name" value="N-(1-d-carboxylethyl)-l-norvaline Dehydrogenase, domain 2"/>
    <property type="match status" value="1"/>
</dbReference>
<dbReference type="GO" id="GO:0015940">
    <property type="term" value="P:pantothenate biosynthetic process"/>
    <property type="evidence" value="ECO:0007669"/>
    <property type="project" value="UniProtKB-UniPathway"/>
</dbReference>
<dbReference type="EMBL" id="MVFC01000049">
    <property type="protein sequence ID" value="OON71756.1"/>
    <property type="molecule type" value="Genomic_DNA"/>
</dbReference>
<comment type="function">
    <text evidence="4">Catalyzes the NADPH-dependent reduction of ketopantoate into pantoic acid.</text>
</comment>
<keyword evidence="3 4" id="KW-0560">Oxidoreductase</keyword>
<dbReference type="AlphaFoldDB" id="A0A1V3ZZ74"/>
<sequence>MRPDPGDGVAAPRERWTVAVLGPGGVGGLVAALLVRAGHRVIVVAREETADAIGERGLWVSSALHGEFEVAVEAVTELREPVDALVVATKETGLVAALERVAPAALEKTPLLPLLNGVEHPRVLRERCPSAYVVPGTIRVESTRTETGRIEHTSPFARIELAGRDTPPERVAALASLLEGAGFETVVRTDETRMLWSKLSFLLPMALLTTRYGLPVGGVRTERREEMLAVIGELVAVATAAGAPLDRDGILAVIDAAPYGMRSSMQRDAEAGRPLELDAIGGAALREAARHGIAAPVTARLVEEVERAAD</sequence>
<evidence type="ECO:0000313" key="8">
    <source>
        <dbReference type="Proteomes" id="UP000190539"/>
    </source>
</evidence>
<dbReference type="InterPro" id="IPR051402">
    <property type="entry name" value="KPR-Related"/>
</dbReference>
<feature type="domain" description="Ketopantoate reductase N-terminal" evidence="5">
    <location>
        <begin position="18"/>
        <end position="156"/>
    </location>
</feature>
<dbReference type="Pfam" id="PF08546">
    <property type="entry name" value="ApbA_C"/>
    <property type="match status" value="1"/>
</dbReference>
<comment type="caution">
    <text evidence="7">The sequence shown here is derived from an EMBL/GenBank/DDBJ whole genome shotgun (WGS) entry which is preliminary data.</text>
</comment>
<accession>A0A1V3ZZ74</accession>
<evidence type="ECO:0000259" key="5">
    <source>
        <dbReference type="Pfam" id="PF02558"/>
    </source>
</evidence>
<evidence type="ECO:0000256" key="1">
    <source>
        <dbReference type="ARBA" id="ARBA00007870"/>
    </source>
</evidence>
<evidence type="ECO:0000256" key="2">
    <source>
        <dbReference type="ARBA" id="ARBA00022857"/>
    </source>
</evidence>
<comment type="similarity">
    <text evidence="1 4">Belongs to the ketopantoate reductase family.</text>
</comment>
<dbReference type="InterPro" id="IPR008927">
    <property type="entry name" value="6-PGluconate_DH-like_C_sf"/>
</dbReference>
<dbReference type="GO" id="GO:0008677">
    <property type="term" value="F:2-dehydropantoate 2-reductase activity"/>
    <property type="evidence" value="ECO:0007669"/>
    <property type="project" value="UniProtKB-EC"/>
</dbReference>
<reference evidence="7 8" key="1">
    <citation type="submission" date="2017-02" db="EMBL/GenBank/DDBJ databases">
        <title>Draft Genome Sequence of Streptomyces tsukubaensis F601, a Producer of the immunosuppressant tacrolimus FK506.</title>
        <authorList>
            <person name="Zong G."/>
            <person name="Zhong C."/>
            <person name="Fu J."/>
            <person name="Qin R."/>
            <person name="Cao G."/>
        </authorList>
    </citation>
    <scope>NUCLEOTIDE SEQUENCE [LARGE SCALE GENOMIC DNA]</scope>
    <source>
        <strain evidence="7 8">F601</strain>
    </source>
</reference>
<dbReference type="InterPro" id="IPR036291">
    <property type="entry name" value="NAD(P)-bd_dom_sf"/>
</dbReference>
<dbReference type="InterPro" id="IPR013328">
    <property type="entry name" value="6PGD_dom2"/>
</dbReference>
<protein>
    <recommendedName>
        <fullName evidence="4">2-dehydropantoate 2-reductase</fullName>
        <ecNumber evidence="4">1.1.1.169</ecNumber>
    </recommendedName>
    <alternativeName>
        <fullName evidence="4">Ketopantoate reductase</fullName>
    </alternativeName>
</protein>
<proteinExistence type="inferred from homology"/>
<keyword evidence="4" id="KW-0566">Pantothenate biosynthesis</keyword>
<comment type="pathway">
    <text evidence="4">Cofactor biosynthesis; (R)-pantothenate biosynthesis; (R)-pantoate from 3-methyl-2-oxobutanoate: step 2/2.</text>
</comment>
<dbReference type="EC" id="1.1.1.169" evidence="4"/>
<evidence type="ECO:0000313" key="7">
    <source>
        <dbReference type="EMBL" id="OON71756.1"/>
    </source>
</evidence>
<dbReference type="SUPFAM" id="SSF48179">
    <property type="entry name" value="6-phosphogluconate dehydrogenase C-terminal domain-like"/>
    <property type="match status" value="1"/>
</dbReference>
<dbReference type="Gene3D" id="3.40.50.720">
    <property type="entry name" value="NAD(P)-binding Rossmann-like Domain"/>
    <property type="match status" value="1"/>
</dbReference>
<dbReference type="InterPro" id="IPR013332">
    <property type="entry name" value="KPR_N"/>
</dbReference>
<dbReference type="Pfam" id="PF02558">
    <property type="entry name" value="ApbA"/>
    <property type="match status" value="1"/>
</dbReference>
<evidence type="ECO:0000259" key="6">
    <source>
        <dbReference type="Pfam" id="PF08546"/>
    </source>
</evidence>